<dbReference type="EMBL" id="JAGIZB010000022">
    <property type="protein sequence ID" value="MBP0446875.1"/>
    <property type="molecule type" value="Genomic_DNA"/>
</dbReference>
<evidence type="ECO:0000256" key="1">
    <source>
        <dbReference type="ARBA" id="ARBA00006987"/>
    </source>
</evidence>
<keyword evidence="4" id="KW-1185">Reference proteome</keyword>
<protein>
    <submittedName>
        <fullName evidence="3">Tripartite tricarboxylate transporter substrate binding protein</fullName>
    </submittedName>
</protein>
<proteinExistence type="inferred from homology"/>
<evidence type="ECO:0000313" key="3">
    <source>
        <dbReference type="EMBL" id="MBP0446875.1"/>
    </source>
</evidence>
<gene>
    <name evidence="3" type="ORF">J8J14_19045</name>
</gene>
<comment type="caution">
    <text evidence="3">The sequence shown here is derived from an EMBL/GenBank/DDBJ whole genome shotgun (WGS) entry which is preliminary data.</text>
</comment>
<sequence length="332" mass="35305">MAPTRRTILSASLAAAASLSAPGVLRAQPAGYPERPIRLILPFSAGGPTDTLGRVFAEQLSKQMNARVLVENRTGAGSTIGADVVAKAAPDGYTLLFNNLSHSINPSLYRRMPYDSVADFVPVSVLMEGPVVVLVGANSPFRTLKELIEAARARPDHYDFGSAGNGSAAHVSMVQILARTGARMNHIVYRGVANAMTDLLAGTIVSVNDTSTTALGSIRGGMVRPLAVTSPARVPFLPDLPTVRESGIPELADFQMSTWNMLFAPAGTPQPIIDRLHGEVRSAMKDPGFVARLAELGNVPMPDANLAGTRAFLVSEVERWRDVMNQAGIRPE</sequence>
<dbReference type="PIRSF" id="PIRSF017082">
    <property type="entry name" value="YflP"/>
    <property type="match status" value="1"/>
</dbReference>
<keyword evidence="2" id="KW-0732">Signal</keyword>
<feature type="signal peptide" evidence="2">
    <location>
        <begin position="1"/>
        <end position="27"/>
    </location>
</feature>
<comment type="similarity">
    <text evidence="1">Belongs to the UPF0065 (bug) family.</text>
</comment>
<reference evidence="3 4" key="1">
    <citation type="submission" date="2021-03" db="EMBL/GenBank/DDBJ databases">
        <authorList>
            <person name="So Y."/>
        </authorList>
    </citation>
    <scope>NUCLEOTIDE SEQUENCE [LARGE SCALE GENOMIC DNA]</scope>
    <source>
        <strain evidence="3 4">SSH11</strain>
    </source>
</reference>
<organism evidence="3 4">
    <name type="scientific">Pararoseomonas baculiformis</name>
    <dbReference type="NCBI Taxonomy" id="2820812"/>
    <lineage>
        <taxon>Bacteria</taxon>
        <taxon>Pseudomonadati</taxon>
        <taxon>Pseudomonadota</taxon>
        <taxon>Alphaproteobacteria</taxon>
        <taxon>Acetobacterales</taxon>
        <taxon>Acetobacteraceae</taxon>
        <taxon>Pararoseomonas</taxon>
    </lineage>
</organism>
<dbReference type="InterPro" id="IPR006311">
    <property type="entry name" value="TAT_signal"/>
</dbReference>
<dbReference type="CDD" id="cd07012">
    <property type="entry name" value="PBP2_Bug_TTT"/>
    <property type="match status" value="1"/>
</dbReference>
<dbReference type="PANTHER" id="PTHR42928">
    <property type="entry name" value="TRICARBOXYLATE-BINDING PROTEIN"/>
    <property type="match status" value="1"/>
</dbReference>
<dbReference type="Gene3D" id="3.40.190.150">
    <property type="entry name" value="Bordetella uptake gene, domain 1"/>
    <property type="match status" value="1"/>
</dbReference>
<dbReference type="Gene3D" id="3.40.190.10">
    <property type="entry name" value="Periplasmic binding protein-like II"/>
    <property type="match status" value="1"/>
</dbReference>
<accession>A0ABS4AK51</accession>
<dbReference type="SUPFAM" id="SSF53850">
    <property type="entry name" value="Periplasmic binding protein-like II"/>
    <property type="match status" value="1"/>
</dbReference>
<dbReference type="Pfam" id="PF03401">
    <property type="entry name" value="TctC"/>
    <property type="match status" value="1"/>
</dbReference>
<name>A0ABS4AK51_9PROT</name>
<dbReference type="PANTHER" id="PTHR42928:SF5">
    <property type="entry name" value="BLR1237 PROTEIN"/>
    <property type="match status" value="1"/>
</dbReference>
<dbReference type="InterPro" id="IPR005064">
    <property type="entry name" value="BUG"/>
</dbReference>
<evidence type="ECO:0000256" key="2">
    <source>
        <dbReference type="SAM" id="SignalP"/>
    </source>
</evidence>
<dbReference type="Proteomes" id="UP000681594">
    <property type="component" value="Unassembled WGS sequence"/>
</dbReference>
<dbReference type="InterPro" id="IPR042100">
    <property type="entry name" value="Bug_dom1"/>
</dbReference>
<dbReference type="RefSeq" id="WP_209381141.1">
    <property type="nucleotide sequence ID" value="NZ_JAGIZB010000022.1"/>
</dbReference>
<evidence type="ECO:0000313" key="4">
    <source>
        <dbReference type="Proteomes" id="UP000681594"/>
    </source>
</evidence>
<dbReference type="PROSITE" id="PS51318">
    <property type="entry name" value="TAT"/>
    <property type="match status" value="1"/>
</dbReference>
<feature type="chain" id="PRO_5045959223" evidence="2">
    <location>
        <begin position="28"/>
        <end position="332"/>
    </location>
</feature>